<organism evidence="2 3">
    <name type="scientific">Jatropha curcas</name>
    <name type="common">Barbados nut</name>
    <dbReference type="NCBI Taxonomy" id="180498"/>
    <lineage>
        <taxon>Eukaryota</taxon>
        <taxon>Viridiplantae</taxon>
        <taxon>Streptophyta</taxon>
        <taxon>Embryophyta</taxon>
        <taxon>Tracheophyta</taxon>
        <taxon>Spermatophyta</taxon>
        <taxon>Magnoliopsida</taxon>
        <taxon>eudicotyledons</taxon>
        <taxon>Gunneridae</taxon>
        <taxon>Pentapetalae</taxon>
        <taxon>rosids</taxon>
        <taxon>fabids</taxon>
        <taxon>Malpighiales</taxon>
        <taxon>Euphorbiaceae</taxon>
        <taxon>Crotonoideae</taxon>
        <taxon>Jatropheae</taxon>
        <taxon>Jatropha</taxon>
    </lineage>
</organism>
<feature type="compositionally biased region" description="Polar residues" evidence="1">
    <location>
        <begin position="37"/>
        <end position="51"/>
    </location>
</feature>
<keyword evidence="3" id="KW-1185">Reference proteome</keyword>
<evidence type="ECO:0000256" key="1">
    <source>
        <dbReference type="SAM" id="MobiDB-lite"/>
    </source>
</evidence>
<evidence type="ECO:0000313" key="2">
    <source>
        <dbReference type="EMBL" id="KDP26830.1"/>
    </source>
</evidence>
<evidence type="ECO:0000313" key="3">
    <source>
        <dbReference type="Proteomes" id="UP000027138"/>
    </source>
</evidence>
<dbReference type="PANTHER" id="PTHR36030">
    <property type="entry name" value="CALMODULIN-BINDING DOMAIN-CONTAINING PROTEIN"/>
    <property type="match status" value="1"/>
</dbReference>
<dbReference type="EMBL" id="KK914893">
    <property type="protein sequence ID" value="KDP26830.1"/>
    <property type="molecule type" value="Genomic_DNA"/>
</dbReference>
<name>A0A067K3K4_JATCU</name>
<dbReference type="Proteomes" id="UP000027138">
    <property type="component" value="Unassembled WGS sequence"/>
</dbReference>
<feature type="compositionally biased region" description="Low complexity" evidence="1">
    <location>
        <begin position="20"/>
        <end position="30"/>
    </location>
</feature>
<proteinExistence type="predicted"/>
<gene>
    <name evidence="2" type="ORF">JCGZ_17988</name>
</gene>
<protein>
    <submittedName>
        <fullName evidence="2">Uncharacterized protein</fullName>
    </submittedName>
</protein>
<dbReference type="PANTHER" id="PTHR36030:SF2">
    <property type="entry name" value="DUF4005 DOMAIN-CONTAINING PROTEIN"/>
    <property type="match status" value="1"/>
</dbReference>
<reference evidence="2 3" key="1">
    <citation type="journal article" date="2014" name="PLoS ONE">
        <title>Global Analysis of Gene Expression Profiles in Physic Nut (Jatropha curcas L.) Seedlings Exposed to Salt Stress.</title>
        <authorList>
            <person name="Zhang L."/>
            <person name="Zhang C."/>
            <person name="Wu P."/>
            <person name="Chen Y."/>
            <person name="Li M."/>
            <person name="Jiang H."/>
            <person name="Wu G."/>
        </authorList>
    </citation>
    <scope>NUCLEOTIDE SEQUENCE [LARGE SCALE GENOMIC DNA]</scope>
    <source>
        <strain evidence="3">cv. GZQX0401</strain>
        <tissue evidence="2">Young leaves</tissue>
    </source>
</reference>
<dbReference type="AlphaFoldDB" id="A0A067K3K4"/>
<dbReference type="OrthoDB" id="911847at2759"/>
<feature type="region of interest" description="Disordered" evidence="1">
    <location>
        <begin position="20"/>
        <end position="51"/>
    </location>
</feature>
<accession>A0A067K3K4</accession>
<sequence length="110" mass="12246">MEASHKGKGFLRGKLAKAKSLLSSKKVSPSPFGPTGSMESSAQYRSKVSPSPYTPYSVNFPISQTVQKVSTSQQRRSFIDYGEDENVDMKASTFISNVRERFKLVDSESW</sequence>